<sequence length="399" mass="43202">MHTLDLSALTTSLDDALDHVTAFPDGPALVPGVAAAVTRSTGSVYEGASGVRSLSDATPMTTDSVLALFSTTKAITGTVVLQCVEEGLIDLDAPASEYVPDIADLSVAEGFDESGVLTLRAPRTPITTRMLLLHTAGLGYSFFDDTYHRLSVAGVHPSVITATRAALQTPLLFEPGTRWNYGSNIDWAGLVVEAVRGKRLGDVMTERVFRPLGMSDTAFTMTPSMQERRAEIHQRREDGTLVPTGLVLPQEPEVDMGGHGLYSTIGDYTRFLQMWLNDGEGEYGRVLQPETVAKAAISGLGDLQVTMLPGVEPELSNDAEFFPGQRKTWSYSFMVNEEQAPTGRSAGSLSWAGLANLYYWIDRRADVAGIWAAQVLPFADRASVGGFLEFESRVYRALR</sequence>
<dbReference type="SUPFAM" id="SSF56601">
    <property type="entry name" value="beta-lactamase/transpeptidase-like"/>
    <property type="match status" value="1"/>
</dbReference>
<dbReference type="Gene3D" id="3.40.710.10">
    <property type="entry name" value="DD-peptidase/beta-lactamase superfamily"/>
    <property type="match status" value="1"/>
</dbReference>
<evidence type="ECO:0000313" key="3">
    <source>
        <dbReference type="Proteomes" id="UP000254569"/>
    </source>
</evidence>
<name>A0A379M213_9NOCA</name>
<dbReference type="InterPro" id="IPR001466">
    <property type="entry name" value="Beta-lactam-related"/>
</dbReference>
<keyword evidence="2" id="KW-0378">Hydrolase</keyword>
<gene>
    <name evidence="2" type="primary">estB_3</name>
    <name evidence="2" type="ORF">NCTC13296_03228</name>
</gene>
<organism evidence="2 3">
    <name type="scientific">Rhodococcus gordoniae</name>
    <dbReference type="NCBI Taxonomy" id="223392"/>
    <lineage>
        <taxon>Bacteria</taxon>
        <taxon>Bacillati</taxon>
        <taxon>Actinomycetota</taxon>
        <taxon>Actinomycetes</taxon>
        <taxon>Mycobacteriales</taxon>
        <taxon>Nocardiaceae</taxon>
        <taxon>Rhodococcus</taxon>
    </lineage>
</organism>
<dbReference type="Pfam" id="PF00144">
    <property type="entry name" value="Beta-lactamase"/>
    <property type="match status" value="1"/>
</dbReference>
<dbReference type="RefSeq" id="WP_064062841.1">
    <property type="nucleotide sequence ID" value="NZ_CP101467.1"/>
</dbReference>
<dbReference type="EMBL" id="UGVI01000001">
    <property type="protein sequence ID" value="SUE16350.1"/>
    <property type="molecule type" value="Genomic_DNA"/>
</dbReference>
<dbReference type="InterPro" id="IPR050789">
    <property type="entry name" value="Diverse_Enzym_Activities"/>
</dbReference>
<evidence type="ECO:0000313" key="2">
    <source>
        <dbReference type="EMBL" id="SUE16350.1"/>
    </source>
</evidence>
<reference evidence="2 3" key="1">
    <citation type="submission" date="2018-06" db="EMBL/GenBank/DDBJ databases">
        <authorList>
            <consortium name="Pathogen Informatics"/>
            <person name="Doyle S."/>
        </authorList>
    </citation>
    <scope>NUCLEOTIDE SEQUENCE [LARGE SCALE GENOMIC DNA]</scope>
    <source>
        <strain evidence="2 3">NCTC13296</strain>
    </source>
</reference>
<dbReference type="EC" id="3.1.1.-" evidence="2"/>
<dbReference type="PANTHER" id="PTHR43283">
    <property type="entry name" value="BETA-LACTAMASE-RELATED"/>
    <property type="match status" value="1"/>
</dbReference>
<dbReference type="PANTHER" id="PTHR43283:SF3">
    <property type="entry name" value="BETA-LACTAMASE FAMILY PROTEIN (AFU_ORTHOLOGUE AFUA_5G07500)"/>
    <property type="match status" value="1"/>
</dbReference>
<dbReference type="Proteomes" id="UP000254569">
    <property type="component" value="Unassembled WGS sequence"/>
</dbReference>
<accession>A0A379M213</accession>
<evidence type="ECO:0000259" key="1">
    <source>
        <dbReference type="Pfam" id="PF00144"/>
    </source>
</evidence>
<keyword evidence="3" id="KW-1185">Reference proteome</keyword>
<dbReference type="AlphaFoldDB" id="A0A379M213"/>
<feature type="domain" description="Beta-lactamase-related" evidence="1">
    <location>
        <begin position="30"/>
        <end position="378"/>
    </location>
</feature>
<protein>
    <submittedName>
        <fullName evidence="2">Beta-lactamase</fullName>
        <ecNumber evidence="2">3.1.1.-</ecNumber>
    </submittedName>
</protein>
<dbReference type="GO" id="GO:0016787">
    <property type="term" value="F:hydrolase activity"/>
    <property type="evidence" value="ECO:0007669"/>
    <property type="project" value="UniProtKB-KW"/>
</dbReference>
<proteinExistence type="predicted"/>
<dbReference type="InterPro" id="IPR012338">
    <property type="entry name" value="Beta-lactam/transpept-like"/>
</dbReference>